<evidence type="ECO:0000259" key="4">
    <source>
        <dbReference type="PROSITE" id="PS01124"/>
    </source>
</evidence>
<dbReference type="Gene3D" id="1.10.10.60">
    <property type="entry name" value="Homeodomain-like"/>
    <property type="match status" value="1"/>
</dbReference>
<keyword evidence="6" id="KW-1185">Reference proteome</keyword>
<dbReference type="InterPro" id="IPR009057">
    <property type="entry name" value="Homeodomain-like_sf"/>
</dbReference>
<dbReference type="EMBL" id="VLLG01000002">
    <property type="protein sequence ID" value="TWI92340.1"/>
    <property type="molecule type" value="Genomic_DNA"/>
</dbReference>
<dbReference type="PANTHER" id="PTHR43280">
    <property type="entry name" value="ARAC-FAMILY TRANSCRIPTIONAL REGULATOR"/>
    <property type="match status" value="1"/>
</dbReference>
<dbReference type="AlphaFoldDB" id="A0A562TI13"/>
<evidence type="ECO:0000256" key="3">
    <source>
        <dbReference type="ARBA" id="ARBA00023163"/>
    </source>
</evidence>
<dbReference type="PROSITE" id="PS01124">
    <property type="entry name" value="HTH_ARAC_FAMILY_2"/>
    <property type="match status" value="1"/>
</dbReference>
<feature type="domain" description="HTH araC/xylS-type" evidence="4">
    <location>
        <begin position="185"/>
        <end position="283"/>
    </location>
</feature>
<dbReference type="GO" id="GO:0003700">
    <property type="term" value="F:DNA-binding transcription factor activity"/>
    <property type="evidence" value="ECO:0007669"/>
    <property type="project" value="InterPro"/>
</dbReference>
<dbReference type="InterPro" id="IPR037923">
    <property type="entry name" value="HTH-like"/>
</dbReference>
<dbReference type="PANTHER" id="PTHR43280:SF32">
    <property type="entry name" value="TRANSCRIPTIONAL REGULATORY PROTEIN"/>
    <property type="match status" value="1"/>
</dbReference>
<dbReference type="InterPro" id="IPR003313">
    <property type="entry name" value="AraC-bd"/>
</dbReference>
<dbReference type="OrthoDB" id="1096411at2"/>
<dbReference type="Proteomes" id="UP000316778">
    <property type="component" value="Unassembled WGS sequence"/>
</dbReference>
<dbReference type="RefSeq" id="WP_145711785.1">
    <property type="nucleotide sequence ID" value="NZ_BAAAFY010000001.1"/>
</dbReference>
<evidence type="ECO:0000313" key="5">
    <source>
        <dbReference type="EMBL" id="TWI92340.1"/>
    </source>
</evidence>
<dbReference type="SMART" id="SM00342">
    <property type="entry name" value="HTH_ARAC"/>
    <property type="match status" value="1"/>
</dbReference>
<name>A0A562TI13_CHIJA</name>
<dbReference type="GO" id="GO:0043565">
    <property type="term" value="F:sequence-specific DNA binding"/>
    <property type="evidence" value="ECO:0007669"/>
    <property type="project" value="InterPro"/>
</dbReference>
<comment type="caution">
    <text evidence="5">The sequence shown here is derived from an EMBL/GenBank/DDBJ whole genome shotgun (WGS) entry which is preliminary data.</text>
</comment>
<evidence type="ECO:0000256" key="2">
    <source>
        <dbReference type="ARBA" id="ARBA00023125"/>
    </source>
</evidence>
<accession>A0A562TI13</accession>
<dbReference type="Pfam" id="PF02311">
    <property type="entry name" value="AraC_binding"/>
    <property type="match status" value="1"/>
</dbReference>
<evidence type="ECO:0000256" key="1">
    <source>
        <dbReference type="ARBA" id="ARBA00023015"/>
    </source>
</evidence>
<keyword evidence="3" id="KW-0804">Transcription</keyword>
<dbReference type="PRINTS" id="PR00032">
    <property type="entry name" value="HTHARAC"/>
</dbReference>
<evidence type="ECO:0000313" key="6">
    <source>
        <dbReference type="Proteomes" id="UP000316778"/>
    </source>
</evidence>
<sequence>MPSRQKQAIPVHSLEDRSPVGLEIHFVDDVKSRVIRDGMGAHRDDHHIFILLETGFTRIMVDFQVQEVTGPAIFYVLPGQVHQYIDSAKASGWFVAASSLLVGELYQPVLNDNVHKGPAPLSGKQLEAFSGLCRLLEQSRSAAAAPFSRPVLHSLVAALAGMTAGVYTEYKGRDKQALRGAAITAAFRQLLAAEYKTMKSPADYARKMNRSLSYLNETVKASTGFPVSYWIQQETMQEARRLLYYTRLSVKEIAYQLGYDDPTYFSRLFKKVVGLTPGEYRDRYRE</sequence>
<dbReference type="SUPFAM" id="SSF51215">
    <property type="entry name" value="Regulatory protein AraC"/>
    <property type="match status" value="1"/>
</dbReference>
<dbReference type="SUPFAM" id="SSF46689">
    <property type="entry name" value="Homeodomain-like"/>
    <property type="match status" value="1"/>
</dbReference>
<organism evidence="5 6">
    <name type="scientific">Chitinophaga japonensis</name>
    <name type="common">Flexibacter japonensis</name>
    <dbReference type="NCBI Taxonomy" id="104662"/>
    <lineage>
        <taxon>Bacteria</taxon>
        <taxon>Pseudomonadati</taxon>
        <taxon>Bacteroidota</taxon>
        <taxon>Chitinophagia</taxon>
        <taxon>Chitinophagales</taxon>
        <taxon>Chitinophagaceae</taxon>
        <taxon>Chitinophaga</taxon>
    </lineage>
</organism>
<protein>
    <submittedName>
        <fullName evidence="5">AraC-like DNA-binding protein</fullName>
    </submittedName>
</protein>
<reference evidence="5 6" key="1">
    <citation type="journal article" date="2013" name="Stand. Genomic Sci.">
        <title>Genomic Encyclopedia of Type Strains, Phase I: The one thousand microbial genomes (KMG-I) project.</title>
        <authorList>
            <person name="Kyrpides N.C."/>
            <person name="Woyke T."/>
            <person name="Eisen J.A."/>
            <person name="Garrity G."/>
            <person name="Lilburn T.G."/>
            <person name="Beck B.J."/>
            <person name="Whitman W.B."/>
            <person name="Hugenholtz P."/>
            <person name="Klenk H.P."/>
        </authorList>
    </citation>
    <scope>NUCLEOTIDE SEQUENCE [LARGE SCALE GENOMIC DNA]</scope>
    <source>
        <strain evidence="5 6">DSM 13484</strain>
    </source>
</reference>
<proteinExistence type="predicted"/>
<dbReference type="Pfam" id="PF12833">
    <property type="entry name" value="HTH_18"/>
    <property type="match status" value="1"/>
</dbReference>
<dbReference type="InterPro" id="IPR020449">
    <property type="entry name" value="Tscrpt_reg_AraC-type_HTH"/>
</dbReference>
<keyword evidence="2 5" id="KW-0238">DNA-binding</keyword>
<dbReference type="InterPro" id="IPR018060">
    <property type="entry name" value="HTH_AraC"/>
</dbReference>
<gene>
    <name evidence="5" type="ORF">LX66_1726</name>
</gene>
<keyword evidence="1" id="KW-0805">Transcription regulation</keyword>